<gene>
    <name evidence="1" type="ORF">FA95DRAFT_1137103</name>
</gene>
<comment type="caution">
    <text evidence="1">The sequence shown here is derived from an EMBL/GenBank/DDBJ whole genome shotgun (WGS) entry which is preliminary data.</text>
</comment>
<evidence type="ECO:0000313" key="2">
    <source>
        <dbReference type="Proteomes" id="UP000814033"/>
    </source>
</evidence>
<name>A0ACB8R4L1_9AGAM</name>
<organism evidence="1 2">
    <name type="scientific">Auriscalpium vulgare</name>
    <dbReference type="NCBI Taxonomy" id="40419"/>
    <lineage>
        <taxon>Eukaryota</taxon>
        <taxon>Fungi</taxon>
        <taxon>Dikarya</taxon>
        <taxon>Basidiomycota</taxon>
        <taxon>Agaricomycotina</taxon>
        <taxon>Agaricomycetes</taxon>
        <taxon>Russulales</taxon>
        <taxon>Auriscalpiaceae</taxon>
        <taxon>Auriscalpium</taxon>
    </lineage>
</organism>
<protein>
    <submittedName>
        <fullName evidence="1">Uncharacterized protein</fullName>
    </submittedName>
</protein>
<dbReference type="EMBL" id="MU276406">
    <property type="protein sequence ID" value="KAI0038817.1"/>
    <property type="molecule type" value="Genomic_DNA"/>
</dbReference>
<reference evidence="1" key="1">
    <citation type="submission" date="2021-02" db="EMBL/GenBank/DDBJ databases">
        <authorList>
            <consortium name="DOE Joint Genome Institute"/>
            <person name="Ahrendt S."/>
            <person name="Looney B.P."/>
            <person name="Miyauchi S."/>
            <person name="Morin E."/>
            <person name="Drula E."/>
            <person name="Courty P.E."/>
            <person name="Chicoki N."/>
            <person name="Fauchery L."/>
            <person name="Kohler A."/>
            <person name="Kuo A."/>
            <person name="Labutti K."/>
            <person name="Pangilinan J."/>
            <person name="Lipzen A."/>
            <person name="Riley R."/>
            <person name="Andreopoulos W."/>
            <person name="He G."/>
            <person name="Johnson J."/>
            <person name="Barry K.W."/>
            <person name="Grigoriev I.V."/>
            <person name="Nagy L."/>
            <person name="Hibbett D."/>
            <person name="Henrissat B."/>
            <person name="Matheny P.B."/>
            <person name="Labbe J."/>
            <person name="Martin F."/>
        </authorList>
    </citation>
    <scope>NUCLEOTIDE SEQUENCE</scope>
    <source>
        <strain evidence="1">FP105234-sp</strain>
    </source>
</reference>
<evidence type="ECO:0000313" key="1">
    <source>
        <dbReference type="EMBL" id="KAI0038817.1"/>
    </source>
</evidence>
<reference evidence="1" key="2">
    <citation type="journal article" date="2022" name="New Phytol.">
        <title>Evolutionary transition to the ectomycorrhizal habit in the genomes of a hyperdiverse lineage of mushroom-forming fungi.</title>
        <authorList>
            <person name="Looney B."/>
            <person name="Miyauchi S."/>
            <person name="Morin E."/>
            <person name="Drula E."/>
            <person name="Courty P.E."/>
            <person name="Kohler A."/>
            <person name="Kuo A."/>
            <person name="LaButti K."/>
            <person name="Pangilinan J."/>
            <person name="Lipzen A."/>
            <person name="Riley R."/>
            <person name="Andreopoulos W."/>
            <person name="He G."/>
            <person name="Johnson J."/>
            <person name="Nolan M."/>
            <person name="Tritt A."/>
            <person name="Barry K.W."/>
            <person name="Grigoriev I.V."/>
            <person name="Nagy L.G."/>
            <person name="Hibbett D."/>
            <person name="Henrissat B."/>
            <person name="Matheny P.B."/>
            <person name="Labbe J."/>
            <person name="Martin F.M."/>
        </authorList>
    </citation>
    <scope>NUCLEOTIDE SEQUENCE</scope>
    <source>
        <strain evidence="1">FP105234-sp</strain>
    </source>
</reference>
<dbReference type="Proteomes" id="UP000814033">
    <property type="component" value="Unassembled WGS sequence"/>
</dbReference>
<keyword evidence="2" id="KW-1185">Reference proteome</keyword>
<sequence length="217" mass="24754">MQPPDGDCAHDSKPLDEAPYDTARPPRIVAAIFATRHLCILPRYHRTAGCVAMWRSPYNSHHAGHGSWRGRAAPRYVRCQSSISLAYLPHLFQHIQTCGCRPWTRHPAHAYSSARRQDDHGSARRADRGQSRACNVVPPHQKHAGRPRTLNLSVMAVRHFNGRRRVVLAERQLVILPGRGPKFPARQAQYVRQSGSPRRRPIFWQQRRRCFGARGMS</sequence>
<proteinExistence type="predicted"/>
<accession>A0ACB8R4L1</accession>